<reference evidence="6 7" key="1">
    <citation type="journal article" date="2018" name="Evol. Lett.">
        <title>Horizontal gene cluster transfer increased hallucinogenic mushroom diversity.</title>
        <authorList>
            <person name="Reynolds H.T."/>
            <person name="Vijayakumar V."/>
            <person name="Gluck-Thaler E."/>
            <person name="Korotkin H.B."/>
            <person name="Matheny P.B."/>
            <person name="Slot J.C."/>
        </authorList>
    </citation>
    <scope>NUCLEOTIDE SEQUENCE [LARGE SCALE GENOMIC DNA]</scope>
    <source>
        <strain evidence="6 7">2629</strain>
    </source>
</reference>
<feature type="coiled-coil region" evidence="3">
    <location>
        <begin position="419"/>
        <end position="481"/>
    </location>
</feature>
<dbReference type="FunFam" id="1.10.10.750:FF:000003">
    <property type="entry name" value="GTPase activating protein (Evi5)"/>
    <property type="match status" value="1"/>
</dbReference>
<evidence type="ECO:0000256" key="1">
    <source>
        <dbReference type="ARBA" id="ARBA00022468"/>
    </source>
</evidence>
<dbReference type="SUPFAM" id="SSF47923">
    <property type="entry name" value="Ypt/Rab-GAP domain of gyp1p"/>
    <property type="match status" value="2"/>
</dbReference>
<feature type="compositionally biased region" description="Basic and acidic residues" evidence="4">
    <location>
        <begin position="68"/>
        <end position="77"/>
    </location>
</feature>
<evidence type="ECO:0000313" key="6">
    <source>
        <dbReference type="EMBL" id="PPQ63985.1"/>
    </source>
</evidence>
<feature type="domain" description="Rab-GAP TBC" evidence="5">
    <location>
        <begin position="190"/>
        <end position="382"/>
    </location>
</feature>
<organism evidence="6 7">
    <name type="scientific">Panaeolus cyanescens</name>
    <dbReference type="NCBI Taxonomy" id="181874"/>
    <lineage>
        <taxon>Eukaryota</taxon>
        <taxon>Fungi</taxon>
        <taxon>Dikarya</taxon>
        <taxon>Basidiomycota</taxon>
        <taxon>Agaricomycotina</taxon>
        <taxon>Agaricomycetes</taxon>
        <taxon>Agaricomycetidae</taxon>
        <taxon>Agaricales</taxon>
        <taxon>Agaricineae</taxon>
        <taxon>Galeropsidaceae</taxon>
        <taxon>Panaeolus</taxon>
    </lineage>
</organism>
<dbReference type="Gene3D" id="1.10.472.80">
    <property type="entry name" value="Ypt/Rab-GAP domain of gyp1p, domain 3"/>
    <property type="match status" value="1"/>
</dbReference>
<dbReference type="InterPro" id="IPR000195">
    <property type="entry name" value="Rab-GAP-TBC_dom"/>
</dbReference>
<feature type="region of interest" description="Disordered" evidence="4">
    <location>
        <begin position="62"/>
        <end position="131"/>
    </location>
</feature>
<dbReference type="Pfam" id="PF23436">
    <property type="entry name" value="RabGap-TBC_2"/>
    <property type="match status" value="1"/>
</dbReference>
<dbReference type="STRING" id="181874.A0A409VDJ4"/>
<dbReference type="PROSITE" id="PS50086">
    <property type="entry name" value="TBC_RABGAP"/>
    <property type="match status" value="1"/>
</dbReference>
<sequence length="511" mass="58879">MSSSDNFQLPSVIAAHVLPDPLESLHSPQHQETFLDRRSRRSSLAADFNDIALDDDNFSPVALTARPNSEHTEKYDENDVVSPRPLSQASSTLKSHKKTASTTTIRSLREQPGTVFTARDTPGQASRARGSVDGQLKLKEEFARLQEQDSKDHTAVDNTIDWDFWGIVISDYHAFATEKPEELARAIQRGIPSTLRGMMWQHMAASKDPELEATYLRLLKETSTHEKAITRDLGRTFPHHDYFTDGQGIGQENLFNVLKAYSLYDPHVGYCQGLPFIVAILLLNFDRLVEDLLPVLHVHFLRQGVKSSMYCSQWFLTLFSYRFPLELVFRIYDSCLANGIEAIFGFSITLLKKNEEALLSLKFDGILAFLNNKLLDCYLLEENTPETSANPRYKVDDFVDDAASLRITPFMLDCYRHEYEDLMRETNKHKLQMDELRNNNRSLTNQIKNLENSLAQLNTEHVEVLNELVKQRLRNEEMEEELLLTDRTPDMLKLCIRMQMRKVQIEYRLRK</sequence>
<dbReference type="OrthoDB" id="295078at2759"/>
<accession>A0A409VDJ4</accession>
<evidence type="ECO:0000259" key="5">
    <source>
        <dbReference type="PROSITE" id="PS50086"/>
    </source>
</evidence>
<keyword evidence="1" id="KW-0343">GTPase activation</keyword>
<dbReference type="GO" id="GO:0005096">
    <property type="term" value="F:GTPase activator activity"/>
    <property type="evidence" value="ECO:0007669"/>
    <property type="project" value="UniProtKB-KW"/>
</dbReference>
<keyword evidence="2 3" id="KW-0175">Coiled coil</keyword>
<evidence type="ECO:0000256" key="3">
    <source>
        <dbReference type="SAM" id="Coils"/>
    </source>
</evidence>
<proteinExistence type="predicted"/>
<dbReference type="GO" id="GO:0031267">
    <property type="term" value="F:small GTPase binding"/>
    <property type="evidence" value="ECO:0007669"/>
    <property type="project" value="TreeGrafter"/>
</dbReference>
<dbReference type="Proteomes" id="UP000284842">
    <property type="component" value="Unassembled WGS sequence"/>
</dbReference>
<comment type="caution">
    <text evidence="6">The sequence shown here is derived from an EMBL/GenBank/DDBJ whole genome shotgun (WGS) entry which is preliminary data.</text>
</comment>
<dbReference type="InterPro" id="IPR035969">
    <property type="entry name" value="Rab-GAP_TBC_sf"/>
</dbReference>
<evidence type="ECO:0000313" key="7">
    <source>
        <dbReference type="Proteomes" id="UP000284842"/>
    </source>
</evidence>
<dbReference type="EMBL" id="NHTK01006101">
    <property type="protein sequence ID" value="PPQ63985.1"/>
    <property type="molecule type" value="Genomic_DNA"/>
</dbReference>
<dbReference type="SMART" id="SM00164">
    <property type="entry name" value="TBC"/>
    <property type="match status" value="1"/>
</dbReference>
<dbReference type="Gene3D" id="1.10.10.750">
    <property type="entry name" value="Ypt/Rab-GAP domain of gyp1p, domain 1"/>
    <property type="match status" value="1"/>
</dbReference>
<keyword evidence="7" id="KW-1185">Reference proteome</keyword>
<protein>
    <recommendedName>
        <fullName evidence="5">Rab-GAP TBC domain-containing protein</fullName>
    </recommendedName>
</protein>
<evidence type="ECO:0000256" key="2">
    <source>
        <dbReference type="ARBA" id="ARBA00023054"/>
    </source>
</evidence>
<dbReference type="AlphaFoldDB" id="A0A409VDJ4"/>
<dbReference type="InParanoid" id="A0A409VDJ4"/>
<name>A0A409VDJ4_9AGAR</name>
<dbReference type="PANTHER" id="PTHR47219">
    <property type="entry name" value="RAB GTPASE-ACTIVATING PROTEIN 1-LIKE"/>
    <property type="match status" value="1"/>
</dbReference>
<gene>
    <name evidence="6" type="ORF">CVT24_009414</name>
</gene>
<evidence type="ECO:0000256" key="4">
    <source>
        <dbReference type="SAM" id="MobiDB-lite"/>
    </source>
</evidence>
<dbReference type="InterPro" id="IPR050302">
    <property type="entry name" value="Rab_GAP_TBC_domain"/>
</dbReference>
<dbReference type="PANTHER" id="PTHR47219:SF22">
    <property type="entry name" value="RAB-GAP TBC DOMAIN-CONTAINING PROTEIN"/>
    <property type="match status" value="1"/>
</dbReference>